<proteinExistence type="predicted"/>
<evidence type="ECO:0000313" key="2">
    <source>
        <dbReference type="Proteomes" id="UP001231189"/>
    </source>
</evidence>
<dbReference type="AlphaFoldDB" id="A0AAD8WFB9"/>
<evidence type="ECO:0000313" key="1">
    <source>
        <dbReference type="EMBL" id="KAK1660562.1"/>
    </source>
</evidence>
<dbReference type="InterPro" id="IPR044668">
    <property type="entry name" value="PuuD-like"/>
</dbReference>
<sequence length="180" mass="19894">MHIWDVTDYPGCAKAYREFVRAVVAYQAKLAVVRRFQDVATRGAVTAVVAPKLSHDMEKQRRVLVRSFSLAKNMYVFGGEQKPAAEEERRDLDAGAEFLETAAAALSSQKEKRLKQMGATVRNASGYLNSRLKVSEDREAAARALMAKMSAAQLSSLAAFYRAMGAICSDVLDAKLRRDD</sequence>
<keyword evidence="2" id="KW-1185">Reference proteome</keyword>
<name>A0AAD8WFB9_LOLMU</name>
<dbReference type="EMBL" id="JAUUTY010000003">
    <property type="protein sequence ID" value="KAK1660562.1"/>
    <property type="molecule type" value="Genomic_DNA"/>
</dbReference>
<dbReference type="Proteomes" id="UP001231189">
    <property type="component" value="Unassembled WGS sequence"/>
</dbReference>
<gene>
    <name evidence="1" type="ORF">QYE76_048721</name>
</gene>
<dbReference type="GO" id="GO:0016811">
    <property type="term" value="F:hydrolase activity, acting on carbon-nitrogen (but not peptide) bonds, in linear amides"/>
    <property type="evidence" value="ECO:0007669"/>
    <property type="project" value="InterPro"/>
</dbReference>
<dbReference type="PANTHER" id="PTHR43235">
    <property type="entry name" value="GLUTAMINE AMIDOTRANSFERASE PB2B2.05-RELATED"/>
    <property type="match status" value="1"/>
</dbReference>
<comment type="caution">
    <text evidence="1">The sequence shown here is derived from an EMBL/GenBank/DDBJ whole genome shotgun (WGS) entry which is preliminary data.</text>
</comment>
<accession>A0AAD8WFB9</accession>
<dbReference type="GO" id="GO:0005829">
    <property type="term" value="C:cytosol"/>
    <property type="evidence" value="ECO:0007669"/>
    <property type="project" value="TreeGrafter"/>
</dbReference>
<reference evidence="1" key="1">
    <citation type="submission" date="2023-07" db="EMBL/GenBank/DDBJ databases">
        <title>A chromosome-level genome assembly of Lolium multiflorum.</title>
        <authorList>
            <person name="Chen Y."/>
            <person name="Copetti D."/>
            <person name="Kolliker R."/>
            <person name="Studer B."/>
        </authorList>
    </citation>
    <scope>NUCLEOTIDE SEQUENCE</scope>
    <source>
        <strain evidence="1">02402/16</strain>
        <tissue evidence="1">Leaf</tissue>
    </source>
</reference>
<protein>
    <submittedName>
        <fullName evidence="1">Uncharacterized protein</fullName>
    </submittedName>
</protein>
<organism evidence="1 2">
    <name type="scientific">Lolium multiflorum</name>
    <name type="common">Italian ryegrass</name>
    <name type="synonym">Lolium perenne subsp. multiflorum</name>
    <dbReference type="NCBI Taxonomy" id="4521"/>
    <lineage>
        <taxon>Eukaryota</taxon>
        <taxon>Viridiplantae</taxon>
        <taxon>Streptophyta</taxon>
        <taxon>Embryophyta</taxon>
        <taxon>Tracheophyta</taxon>
        <taxon>Spermatophyta</taxon>
        <taxon>Magnoliopsida</taxon>
        <taxon>Liliopsida</taxon>
        <taxon>Poales</taxon>
        <taxon>Poaceae</taxon>
        <taxon>BOP clade</taxon>
        <taxon>Pooideae</taxon>
        <taxon>Poodae</taxon>
        <taxon>Poeae</taxon>
        <taxon>Poeae Chloroplast Group 2 (Poeae type)</taxon>
        <taxon>Loliodinae</taxon>
        <taxon>Loliinae</taxon>
        <taxon>Lolium</taxon>
    </lineage>
</organism>
<dbReference type="PANTHER" id="PTHR43235:SF1">
    <property type="entry name" value="GLUTAMINE AMIDOTRANSFERASE PB2B2.05-RELATED"/>
    <property type="match status" value="1"/>
</dbReference>